<evidence type="ECO:0008006" key="4">
    <source>
        <dbReference type="Google" id="ProtNLM"/>
    </source>
</evidence>
<dbReference type="EMBL" id="JACEIK010003288">
    <property type="protein sequence ID" value="MCD9641130.1"/>
    <property type="molecule type" value="Genomic_DNA"/>
</dbReference>
<evidence type="ECO:0000313" key="3">
    <source>
        <dbReference type="Proteomes" id="UP000823775"/>
    </source>
</evidence>
<proteinExistence type="predicted"/>
<dbReference type="Proteomes" id="UP000823775">
    <property type="component" value="Unassembled WGS sequence"/>
</dbReference>
<organism evidence="2 3">
    <name type="scientific">Datura stramonium</name>
    <name type="common">Jimsonweed</name>
    <name type="synonym">Common thornapple</name>
    <dbReference type="NCBI Taxonomy" id="4076"/>
    <lineage>
        <taxon>Eukaryota</taxon>
        <taxon>Viridiplantae</taxon>
        <taxon>Streptophyta</taxon>
        <taxon>Embryophyta</taxon>
        <taxon>Tracheophyta</taxon>
        <taxon>Spermatophyta</taxon>
        <taxon>Magnoliopsida</taxon>
        <taxon>eudicotyledons</taxon>
        <taxon>Gunneridae</taxon>
        <taxon>Pentapetalae</taxon>
        <taxon>asterids</taxon>
        <taxon>lamiids</taxon>
        <taxon>Solanales</taxon>
        <taxon>Solanaceae</taxon>
        <taxon>Solanoideae</taxon>
        <taxon>Datureae</taxon>
        <taxon>Datura</taxon>
    </lineage>
</organism>
<keyword evidence="3" id="KW-1185">Reference proteome</keyword>
<reference evidence="2 3" key="1">
    <citation type="journal article" date="2021" name="BMC Genomics">
        <title>Datura genome reveals duplications of psychoactive alkaloid biosynthetic genes and high mutation rate following tissue culture.</title>
        <authorList>
            <person name="Rajewski A."/>
            <person name="Carter-House D."/>
            <person name="Stajich J."/>
            <person name="Litt A."/>
        </authorList>
    </citation>
    <scope>NUCLEOTIDE SEQUENCE [LARGE SCALE GENOMIC DNA]</scope>
    <source>
        <strain evidence="2">AR-01</strain>
    </source>
</reference>
<evidence type="ECO:0000313" key="2">
    <source>
        <dbReference type="EMBL" id="MCD9641130.1"/>
    </source>
</evidence>
<feature type="signal peptide" evidence="1">
    <location>
        <begin position="1"/>
        <end position="20"/>
    </location>
</feature>
<name>A0ABS8V526_DATST</name>
<accession>A0ABS8V526</accession>
<gene>
    <name evidence="2" type="ORF">HAX54_027049</name>
</gene>
<comment type="caution">
    <text evidence="2">The sequence shown here is derived from an EMBL/GenBank/DDBJ whole genome shotgun (WGS) entry which is preliminary data.</text>
</comment>
<keyword evidence="1" id="KW-0732">Signal</keyword>
<evidence type="ECO:0000256" key="1">
    <source>
        <dbReference type="SAM" id="SignalP"/>
    </source>
</evidence>
<protein>
    <recommendedName>
        <fullName evidence="4">Secreted protein</fullName>
    </recommendedName>
</protein>
<sequence>MEREWRQVVVLFSLAMVAENVEMVDEGDGVRGRPPVFCHESRERREKIEGVRWSENGRKGEEDGREEASWTEKTKTNLCLQRPLVEFKGTLCSFVKEKLTAADGGDEAKTLTPTNC</sequence>
<feature type="chain" id="PRO_5045562545" description="Secreted protein" evidence="1">
    <location>
        <begin position="21"/>
        <end position="116"/>
    </location>
</feature>